<name>A0AAI9SUT2_9ASCO</name>
<dbReference type="Pfam" id="PF09637">
    <property type="entry name" value="Med18"/>
    <property type="match status" value="2"/>
</dbReference>
<evidence type="ECO:0000256" key="1">
    <source>
        <dbReference type="ARBA" id="ARBA00004123"/>
    </source>
</evidence>
<evidence type="ECO:0000256" key="3">
    <source>
        <dbReference type="ARBA" id="ARBA00019612"/>
    </source>
</evidence>
<dbReference type="GO" id="GO:0003712">
    <property type="term" value="F:transcription coregulator activity"/>
    <property type="evidence" value="ECO:0007669"/>
    <property type="project" value="InterPro"/>
</dbReference>
<comment type="function">
    <text evidence="8">Component of the Mediator complex, a coactivator involved in the regulated transcription of nearly all RNA polymerase II-dependent genes. Mediator functions as a bridge to convey information from gene-specific regulatory proteins to the basal RNA polymerase II transcription machinery. Mediator is recruited to promoters by direct interactions with regulatory proteins and serves as a scaffold for the assembly of a functional preinitiation complex with RNA polymerase II and the general transcription factors.</text>
</comment>
<reference evidence="10" key="1">
    <citation type="journal article" date="2022" name="DNA Res.">
        <title>Genome analysis of five recently described species of the CUG-Ser clade uncovers Candida theae as a new hybrid lineage with pathogenic potential in the Candida parapsilosis species complex.</title>
        <authorList>
            <person name="Mixao V."/>
            <person name="Del Olmo V."/>
            <person name="Hegedusova E."/>
            <person name="Saus E."/>
            <person name="Pryszcz L."/>
            <person name="Cillingova A."/>
            <person name="Nosek J."/>
            <person name="Gabaldon T."/>
        </authorList>
    </citation>
    <scope>NUCLEOTIDE SEQUENCE</scope>
    <source>
        <strain evidence="10">CBS 10844</strain>
    </source>
</reference>
<dbReference type="Proteomes" id="UP001202479">
    <property type="component" value="Unassembled WGS sequence"/>
</dbReference>
<dbReference type="GO" id="GO:0006369">
    <property type="term" value="P:termination of RNA polymerase II transcription"/>
    <property type="evidence" value="ECO:0007669"/>
    <property type="project" value="TreeGrafter"/>
</dbReference>
<gene>
    <name evidence="8" type="primary">MED18</name>
    <name evidence="10" type="ORF">KGF56_003722</name>
</gene>
<evidence type="ECO:0000256" key="5">
    <source>
        <dbReference type="ARBA" id="ARBA00023163"/>
    </source>
</evidence>
<comment type="caution">
    <text evidence="10">The sequence shown here is derived from an EMBL/GenBank/DDBJ whole genome shotgun (WGS) entry which is preliminary data.</text>
</comment>
<evidence type="ECO:0000256" key="6">
    <source>
        <dbReference type="ARBA" id="ARBA00023242"/>
    </source>
</evidence>
<keyword evidence="6 8" id="KW-0539">Nucleus</keyword>
<dbReference type="Gene3D" id="2.40.320.10">
    <property type="entry name" value="Hypothetical Protein Pfu-838710-001"/>
    <property type="match status" value="1"/>
</dbReference>
<dbReference type="GO" id="GO:0006357">
    <property type="term" value="P:regulation of transcription by RNA polymerase II"/>
    <property type="evidence" value="ECO:0007669"/>
    <property type="project" value="InterPro"/>
</dbReference>
<evidence type="ECO:0000256" key="4">
    <source>
        <dbReference type="ARBA" id="ARBA00023015"/>
    </source>
</evidence>
<organism evidence="10 11">
    <name type="scientific">Candida oxycetoniae</name>
    <dbReference type="NCBI Taxonomy" id="497107"/>
    <lineage>
        <taxon>Eukaryota</taxon>
        <taxon>Fungi</taxon>
        <taxon>Dikarya</taxon>
        <taxon>Ascomycota</taxon>
        <taxon>Saccharomycotina</taxon>
        <taxon>Pichiomycetes</taxon>
        <taxon>Debaryomycetaceae</taxon>
        <taxon>Candida/Lodderomyces clade</taxon>
        <taxon>Candida</taxon>
    </lineage>
</organism>
<proteinExistence type="inferred from homology"/>
<accession>A0AAI9SUT2</accession>
<dbReference type="PANTHER" id="PTHR13321:SF2">
    <property type="entry name" value="MEDIATOR OF RNA POLYMERASE II TRANSCRIPTION SUBUNIT 18"/>
    <property type="match status" value="1"/>
</dbReference>
<dbReference type="PANTHER" id="PTHR13321">
    <property type="entry name" value="MEDIATOR OF RNA POLYMERASE II TRANSCRIPTION, SUBUNIT 18"/>
    <property type="match status" value="1"/>
</dbReference>
<keyword evidence="11" id="KW-1185">Reference proteome</keyword>
<dbReference type="InterPro" id="IPR019095">
    <property type="entry name" value="Mediator_Med18"/>
</dbReference>
<dbReference type="GO" id="GO:0016592">
    <property type="term" value="C:mediator complex"/>
    <property type="evidence" value="ECO:0007669"/>
    <property type="project" value="InterPro"/>
</dbReference>
<comment type="subcellular location">
    <subcellularLocation>
        <location evidence="1 8">Nucleus</location>
    </subcellularLocation>
</comment>
<feature type="region of interest" description="Disordered" evidence="9">
    <location>
        <begin position="258"/>
        <end position="379"/>
    </location>
</feature>
<keyword evidence="4 8" id="KW-0805">Transcription regulation</keyword>
<evidence type="ECO:0000313" key="11">
    <source>
        <dbReference type="Proteomes" id="UP001202479"/>
    </source>
</evidence>
<keyword evidence="8" id="KW-0010">Activator</keyword>
<feature type="compositionally biased region" description="Basic and acidic residues" evidence="9">
    <location>
        <begin position="303"/>
        <end position="314"/>
    </location>
</feature>
<keyword evidence="5 8" id="KW-0804">Transcription</keyword>
<dbReference type="GO" id="GO:0070847">
    <property type="term" value="C:core mediator complex"/>
    <property type="evidence" value="ECO:0007669"/>
    <property type="project" value="TreeGrafter"/>
</dbReference>
<sequence length="500" mass="56037">MVHQLSLVASIPHSSYLQTIATLQAITGQVQPQQISTYTLIAKPNHVFKPKFEPGKINQIEQYFMKCTTTWSSFLELDLSKPVLNNKINGTQDIIARKLFIEEEKTSRDNDCNVGNSKDTIERSEIVDQHCLNRHGLNSKDTIEQSEISEQHCLHCLNRHGLNSKDTIERSEISDQHCLHCLHRHGLNSNVGNSKEKLASEGQFGNEKVWTFQICDIPIAGKNQSCSQQTIYESTLIHTHIAVDSQVENEIKVKLEKKQSEAEAEGEAEQNFSKKSQEEETDAMQIDSMEGGKGGGNAQPAIKSEDEPKTELKIEPSTAPKTDPSMVPKTEPSTAPKTEPSTAPKTEPSTAPKTEPSTAPKTEPSTAPKTEPSTAPKTVTKRRNDSFLIFLNDLGYSVINQYWVKGVRFFYGDIIIELFKVFIRDDSQSEDDDRGIKLKLLDDSNTFQIKCYINIAKSTEIELINQGVKHLGHLQDLIKGLFLLEISDRSFLDSRVTNVK</sequence>
<comment type="subunit">
    <text evidence="8">Component of the Mediator complex.</text>
</comment>
<evidence type="ECO:0000256" key="8">
    <source>
        <dbReference type="RuleBase" id="RU364150"/>
    </source>
</evidence>
<dbReference type="AlphaFoldDB" id="A0AAI9SUT2"/>
<comment type="similarity">
    <text evidence="2 8">Belongs to the Mediator complex subunit 18 family.</text>
</comment>
<feature type="compositionally biased region" description="Polar residues" evidence="9">
    <location>
        <begin position="331"/>
        <end position="377"/>
    </location>
</feature>
<protein>
    <recommendedName>
        <fullName evidence="3 8">Mediator of RNA polymerase II transcription subunit 18</fullName>
    </recommendedName>
    <alternativeName>
        <fullName evidence="7 8">Mediator complex subunit 18</fullName>
    </alternativeName>
</protein>
<evidence type="ECO:0000313" key="10">
    <source>
        <dbReference type="EMBL" id="KAI3403438.2"/>
    </source>
</evidence>
<evidence type="ECO:0000256" key="7">
    <source>
        <dbReference type="ARBA" id="ARBA00032012"/>
    </source>
</evidence>
<evidence type="ECO:0000256" key="9">
    <source>
        <dbReference type="SAM" id="MobiDB-lite"/>
    </source>
</evidence>
<evidence type="ECO:0000256" key="2">
    <source>
        <dbReference type="ARBA" id="ARBA00009814"/>
    </source>
</evidence>
<dbReference type="EMBL" id="JAHUZD010000126">
    <property type="protein sequence ID" value="KAI3403438.2"/>
    <property type="molecule type" value="Genomic_DNA"/>
</dbReference>